<dbReference type="InterPro" id="IPR013611">
    <property type="entry name" value="Transp-assoc_OB_typ2"/>
</dbReference>
<evidence type="ECO:0000256" key="6">
    <source>
        <dbReference type="ARBA" id="ARBA00023136"/>
    </source>
</evidence>
<evidence type="ECO:0000256" key="7">
    <source>
        <dbReference type="RuleBase" id="RU364083"/>
    </source>
</evidence>
<dbReference type="Pfam" id="PF08402">
    <property type="entry name" value="TOBE_2"/>
    <property type="match status" value="1"/>
</dbReference>
<dbReference type="Gene3D" id="2.40.50.100">
    <property type="match status" value="1"/>
</dbReference>
<proteinExistence type="inferred from homology"/>
<dbReference type="InterPro" id="IPR003593">
    <property type="entry name" value="AAA+_ATPase"/>
</dbReference>
<dbReference type="InterPro" id="IPR017871">
    <property type="entry name" value="ABC_transporter-like_CS"/>
</dbReference>
<evidence type="ECO:0000313" key="9">
    <source>
        <dbReference type="EMBL" id="QGX97020.1"/>
    </source>
</evidence>
<dbReference type="InterPro" id="IPR012340">
    <property type="entry name" value="NA-bd_OB-fold"/>
</dbReference>
<dbReference type="AlphaFoldDB" id="A0A6I6IJ97"/>
<reference evidence="10" key="1">
    <citation type="submission" date="2018-12" db="EMBL/GenBank/DDBJ databases">
        <title>Complete genome sequence of Roseovarius sp. MME-070.</title>
        <authorList>
            <person name="Nam Y.-D."/>
            <person name="Kang J."/>
            <person name="Chung W.-H."/>
            <person name="Park Y.S."/>
        </authorList>
    </citation>
    <scope>NUCLEOTIDE SEQUENCE [LARGE SCALE GENOMIC DNA]</scope>
    <source>
        <strain evidence="10">MME-070</strain>
    </source>
</reference>
<feature type="domain" description="ABC transporter" evidence="8">
    <location>
        <begin position="7"/>
        <end position="237"/>
    </location>
</feature>
<dbReference type="FunFam" id="3.40.50.300:FF:000133">
    <property type="entry name" value="Spermidine/putrescine import ATP-binding protein PotA"/>
    <property type="match status" value="1"/>
</dbReference>
<dbReference type="PANTHER" id="PTHR42781:SF4">
    <property type="entry name" value="SPERMIDINE_PUTRESCINE IMPORT ATP-BINDING PROTEIN POTA"/>
    <property type="match status" value="1"/>
</dbReference>
<keyword evidence="2 7" id="KW-1003">Cell membrane</keyword>
<comment type="catalytic activity">
    <reaction evidence="7">
        <text>ATP + H2O + polyamine-[polyamine-binding protein]Side 1 = ADP + phosphate + polyamineSide 2 + [polyamine-binding protein]Side 1.</text>
        <dbReference type="EC" id="7.6.2.11"/>
    </reaction>
</comment>
<dbReference type="InterPro" id="IPR003439">
    <property type="entry name" value="ABC_transporter-like_ATP-bd"/>
</dbReference>
<dbReference type="PROSITE" id="PS50893">
    <property type="entry name" value="ABC_TRANSPORTER_2"/>
    <property type="match status" value="1"/>
</dbReference>
<evidence type="ECO:0000256" key="5">
    <source>
        <dbReference type="ARBA" id="ARBA00022967"/>
    </source>
</evidence>
<dbReference type="EC" id="7.6.2.11" evidence="7"/>
<dbReference type="InterPro" id="IPR050093">
    <property type="entry name" value="ABC_SmlMolc_Importer"/>
</dbReference>
<dbReference type="GO" id="GO:0005524">
    <property type="term" value="F:ATP binding"/>
    <property type="evidence" value="ECO:0007669"/>
    <property type="project" value="UniProtKB-KW"/>
</dbReference>
<dbReference type="Proteomes" id="UP000428330">
    <property type="component" value="Chromosome"/>
</dbReference>
<dbReference type="PANTHER" id="PTHR42781">
    <property type="entry name" value="SPERMIDINE/PUTRESCINE IMPORT ATP-BINDING PROTEIN POTA"/>
    <property type="match status" value="1"/>
</dbReference>
<accession>A0A6I6IJ97</accession>
<organism evidence="9 10">
    <name type="scientific">Roseovarius faecimaris</name>
    <dbReference type="NCBI Taxonomy" id="2494550"/>
    <lineage>
        <taxon>Bacteria</taxon>
        <taxon>Pseudomonadati</taxon>
        <taxon>Pseudomonadota</taxon>
        <taxon>Alphaproteobacteria</taxon>
        <taxon>Rhodobacterales</taxon>
        <taxon>Roseobacteraceae</taxon>
        <taxon>Roseovarius</taxon>
    </lineage>
</organism>
<dbReference type="InterPro" id="IPR005893">
    <property type="entry name" value="PotA-like"/>
</dbReference>
<dbReference type="Gene3D" id="3.40.50.300">
    <property type="entry name" value="P-loop containing nucleotide triphosphate hydrolases"/>
    <property type="match status" value="1"/>
</dbReference>
<dbReference type="InterPro" id="IPR008995">
    <property type="entry name" value="Mo/tungstate-bd_C_term_dom"/>
</dbReference>
<keyword evidence="6 7" id="KW-0472">Membrane</keyword>
<gene>
    <name evidence="7" type="primary">potA</name>
    <name evidence="9" type="ORF">EI983_01505</name>
</gene>
<keyword evidence="10" id="KW-1185">Reference proteome</keyword>
<protein>
    <recommendedName>
        <fullName evidence="7">Spermidine/putrescine import ATP-binding protein PotA</fullName>
        <ecNumber evidence="7">7.6.2.11</ecNumber>
    </recommendedName>
</protein>
<evidence type="ECO:0000256" key="4">
    <source>
        <dbReference type="ARBA" id="ARBA00022840"/>
    </source>
</evidence>
<dbReference type="RefSeq" id="WP_157705524.1">
    <property type="nucleotide sequence ID" value="NZ_CP034348.1"/>
</dbReference>
<dbReference type="KEGG" id="rom:EI983_01505"/>
<evidence type="ECO:0000256" key="3">
    <source>
        <dbReference type="ARBA" id="ARBA00022741"/>
    </source>
</evidence>
<dbReference type="GO" id="GO:0015417">
    <property type="term" value="F:ABC-type polyamine transporter activity"/>
    <property type="evidence" value="ECO:0007669"/>
    <property type="project" value="UniProtKB-EC"/>
</dbReference>
<dbReference type="GO" id="GO:0016887">
    <property type="term" value="F:ATP hydrolysis activity"/>
    <property type="evidence" value="ECO:0007669"/>
    <property type="project" value="InterPro"/>
</dbReference>
<evidence type="ECO:0000259" key="8">
    <source>
        <dbReference type="PROSITE" id="PS50893"/>
    </source>
</evidence>
<dbReference type="PROSITE" id="PS00211">
    <property type="entry name" value="ABC_TRANSPORTER_1"/>
    <property type="match status" value="1"/>
</dbReference>
<dbReference type="EMBL" id="CP034348">
    <property type="protein sequence ID" value="QGX97020.1"/>
    <property type="molecule type" value="Genomic_DNA"/>
</dbReference>
<dbReference type="SUPFAM" id="SSF50331">
    <property type="entry name" value="MOP-like"/>
    <property type="match status" value="1"/>
</dbReference>
<dbReference type="SMART" id="SM00382">
    <property type="entry name" value="AAA"/>
    <property type="match status" value="1"/>
</dbReference>
<evidence type="ECO:0000256" key="1">
    <source>
        <dbReference type="ARBA" id="ARBA00022448"/>
    </source>
</evidence>
<comment type="function">
    <text evidence="7">Part of the ABC transporter complex PotABCD involved in spermidine/putrescine import. Responsible for energy coupling to the transport system.</text>
</comment>
<comment type="similarity">
    <text evidence="7">Belongs to the ABC transporter superfamily. Spermidine/putrescine importer (TC 3.A.1.11.1) family.</text>
</comment>
<keyword evidence="3 7" id="KW-0547">Nucleotide-binding</keyword>
<dbReference type="OrthoDB" id="9802264at2"/>
<dbReference type="GO" id="GO:0015847">
    <property type="term" value="P:putrescine transport"/>
    <property type="evidence" value="ECO:0007669"/>
    <property type="project" value="UniProtKB-ARBA"/>
</dbReference>
<dbReference type="NCBIfam" id="TIGR01187">
    <property type="entry name" value="potA"/>
    <property type="match status" value="1"/>
</dbReference>
<keyword evidence="5 7" id="KW-1278">Translocase</keyword>
<keyword evidence="4 7" id="KW-0067">ATP-binding</keyword>
<dbReference type="Pfam" id="PF00005">
    <property type="entry name" value="ABC_tran"/>
    <property type="match status" value="1"/>
</dbReference>
<dbReference type="SUPFAM" id="SSF52540">
    <property type="entry name" value="P-loop containing nucleoside triphosphate hydrolases"/>
    <property type="match status" value="1"/>
</dbReference>
<name>A0A6I6IJ97_9RHOB</name>
<comment type="subunit">
    <text evidence="7">The complex is composed of two ATP-binding proteins (PotA), two transmembrane proteins (PotB and PotC) and a solute-binding protein (PotD).</text>
</comment>
<dbReference type="GO" id="GO:0043190">
    <property type="term" value="C:ATP-binding cassette (ABC) transporter complex"/>
    <property type="evidence" value="ECO:0007669"/>
    <property type="project" value="InterPro"/>
</dbReference>
<keyword evidence="1 7" id="KW-0813">Transport</keyword>
<evidence type="ECO:0000313" key="10">
    <source>
        <dbReference type="Proteomes" id="UP000428330"/>
    </source>
</evidence>
<dbReference type="Gene3D" id="2.40.50.140">
    <property type="entry name" value="Nucleic acid-binding proteins"/>
    <property type="match status" value="1"/>
</dbReference>
<sequence length="368" mass="40493">MSGDAFISIQNVDKYFGKFQAVDNVSVDIGHAEFFSLLGSSGCGKTTLLRMLAGFENPTNGEIYIDGQAMSEVPPHQRPVNMVFQSYAIFPHLNVRDNIAYGLRKQKLSKAKRYEMVDEMLELIKLPDYGDRKANELSGGQRQRIALARALILRPKVLLLDEPLGALDKQLREQMQLELRALQRTVGITFVFVTHDQEEALTLSDRIAVMSGGKVLQLDTPTGLYELPQSRQVASFIGTMNFFDATVTAATSGAQHVPVKASGLGEVTALTRGQDFANAAQVQVAIRPEKLRLSDDRPEGAENAIQGTLENAAYLGERSHFYVSIPGQDKPVAVSAQNRERVDGINAESARPVWLSWNNDAMVLLADT</sequence>
<evidence type="ECO:0000256" key="2">
    <source>
        <dbReference type="ARBA" id="ARBA00022475"/>
    </source>
</evidence>
<dbReference type="InterPro" id="IPR027417">
    <property type="entry name" value="P-loop_NTPase"/>
</dbReference>